<dbReference type="AlphaFoldDB" id="A0A8H4XJ57"/>
<dbReference type="OrthoDB" id="5363290at2759"/>
<proteinExistence type="predicted"/>
<protein>
    <submittedName>
        <fullName evidence="2">Uncharacterized protein</fullName>
    </submittedName>
</protein>
<evidence type="ECO:0000256" key="1">
    <source>
        <dbReference type="SAM" id="Phobius"/>
    </source>
</evidence>
<comment type="caution">
    <text evidence="2">The sequence shown here is derived from an EMBL/GenBank/DDBJ whole genome shotgun (WGS) entry which is preliminary data.</text>
</comment>
<feature type="transmembrane region" description="Helical" evidence="1">
    <location>
        <begin position="44"/>
        <end position="63"/>
    </location>
</feature>
<evidence type="ECO:0000313" key="3">
    <source>
        <dbReference type="Proteomes" id="UP000635477"/>
    </source>
</evidence>
<keyword evidence="3" id="KW-1185">Reference proteome</keyword>
<reference evidence="2" key="1">
    <citation type="journal article" date="2020" name="BMC Genomics">
        <title>Correction to: Identification and distribution of gene clusters required for synthesis of sphingolipid metabolism inhibitors in diverse species of the filamentous fungus Fusarium.</title>
        <authorList>
            <person name="Kim H.S."/>
            <person name="Lohmar J.M."/>
            <person name="Busman M."/>
            <person name="Brown D.W."/>
            <person name="Naumann T.A."/>
            <person name="Divon H.H."/>
            <person name="Lysoe E."/>
            <person name="Uhlig S."/>
            <person name="Proctor R.H."/>
        </authorList>
    </citation>
    <scope>NUCLEOTIDE SEQUENCE</scope>
    <source>
        <strain evidence="2">NRRL 22465</strain>
    </source>
</reference>
<dbReference type="Proteomes" id="UP000635477">
    <property type="component" value="Unassembled WGS sequence"/>
</dbReference>
<keyword evidence="1" id="KW-0472">Membrane</keyword>
<dbReference type="EMBL" id="JABEYC010000445">
    <property type="protein sequence ID" value="KAF4977360.1"/>
    <property type="molecule type" value="Genomic_DNA"/>
</dbReference>
<evidence type="ECO:0000313" key="2">
    <source>
        <dbReference type="EMBL" id="KAF4977360.1"/>
    </source>
</evidence>
<name>A0A8H4XJ57_9HYPO</name>
<feature type="transmembrane region" description="Helical" evidence="1">
    <location>
        <begin position="13"/>
        <end position="32"/>
    </location>
</feature>
<keyword evidence="1" id="KW-0812">Transmembrane</keyword>
<keyword evidence="1" id="KW-1133">Transmembrane helix</keyword>
<organism evidence="2 3">
    <name type="scientific">Fusarium zealandicum</name>
    <dbReference type="NCBI Taxonomy" id="1053134"/>
    <lineage>
        <taxon>Eukaryota</taxon>
        <taxon>Fungi</taxon>
        <taxon>Dikarya</taxon>
        <taxon>Ascomycota</taxon>
        <taxon>Pezizomycotina</taxon>
        <taxon>Sordariomycetes</taxon>
        <taxon>Hypocreomycetidae</taxon>
        <taxon>Hypocreales</taxon>
        <taxon>Nectriaceae</taxon>
        <taxon>Fusarium</taxon>
        <taxon>Fusarium staphyleae species complex</taxon>
    </lineage>
</organism>
<sequence>MARQWHPRALAEIALRGLQPIIAAISAALYGADLANCATANSNGIHGTGFIWLLWLVAVAVFAQKISKGFDNEQEFSVGRVKATVGIDVINILL</sequence>
<accession>A0A8H4XJ57</accession>
<reference evidence="2" key="2">
    <citation type="submission" date="2020-05" db="EMBL/GenBank/DDBJ databases">
        <authorList>
            <person name="Kim H.-S."/>
            <person name="Proctor R.H."/>
            <person name="Brown D.W."/>
        </authorList>
    </citation>
    <scope>NUCLEOTIDE SEQUENCE</scope>
    <source>
        <strain evidence="2">NRRL 22465</strain>
    </source>
</reference>
<gene>
    <name evidence="2" type="ORF">FZEAL_6099</name>
</gene>